<organism evidence="3 4">
    <name type="scientific">Prymnesium parvum</name>
    <name type="common">Toxic golden alga</name>
    <dbReference type="NCBI Taxonomy" id="97485"/>
    <lineage>
        <taxon>Eukaryota</taxon>
        <taxon>Haptista</taxon>
        <taxon>Haptophyta</taxon>
        <taxon>Prymnesiophyceae</taxon>
        <taxon>Prymnesiales</taxon>
        <taxon>Prymnesiaceae</taxon>
        <taxon>Prymnesium</taxon>
    </lineage>
</organism>
<accession>A0AB34IJX9</accession>
<evidence type="ECO:0000313" key="3">
    <source>
        <dbReference type="EMBL" id="KAL1500153.1"/>
    </source>
</evidence>
<sequence length="205" mass="22538">MLFETKLFLRGADVERRLREWSGRPGPSFQAEADICCAWKLPEAQQLLDWLPLHYLGSAGHHTPRLADGEARGGWEAAARSFCFTERVHPRVQRDGPRLQTGDGVRRRACVSKAQYLPLHYSWLGVRVVGARRARAVPPPPLRRRRAPPSRPALTGPRLADGEARGTWEVSLAAFASQSASMCGCSATTRACRLETVAGGSSGRL</sequence>
<protein>
    <submittedName>
        <fullName evidence="3">Uncharacterized protein</fullName>
    </submittedName>
</protein>
<evidence type="ECO:0000313" key="2">
    <source>
        <dbReference type="EMBL" id="KAL1500142.1"/>
    </source>
</evidence>
<gene>
    <name evidence="2" type="ORF">AB1Y20_012813</name>
    <name evidence="3" type="ORF">AB1Y20_012823</name>
</gene>
<evidence type="ECO:0000256" key="1">
    <source>
        <dbReference type="SAM" id="MobiDB-lite"/>
    </source>
</evidence>
<dbReference type="Proteomes" id="UP001515480">
    <property type="component" value="Unassembled WGS sequence"/>
</dbReference>
<feature type="region of interest" description="Disordered" evidence="1">
    <location>
        <begin position="137"/>
        <end position="160"/>
    </location>
</feature>
<name>A0AB34IJX9_PRYPA</name>
<dbReference type="EMBL" id="JBGBPQ010000024">
    <property type="protein sequence ID" value="KAL1500153.1"/>
    <property type="molecule type" value="Genomic_DNA"/>
</dbReference>
<dbReference type="EMBL" id="JBGBPQ010000024">
    <property type="protein sequence ID" value="KAL1500142.1"/>
    <property type="molecule type" value="Genomic_DNA"/>
</dbReference>
<reference evidence="3 4" key="1">
    <citation type="journal article" date="2024" name="Science">
        <title>Giant polyketide synthase enzymes in the biosynthesis of giant marine polyether toxins.</title>
        <authorList>
            <person name="Fallon T.R."/>
            <person name="Shende V.V."/>
            <person name="Wierzbicki I.H."/>
            <person name="Pendleton A.L."/>
            <person name="Watervoot N.F."/>
            <person name="Auber R.P."/>
            <person name="Gonzalez D.J."/>
            <person name="Wisecaver J.H."/>
            <person name="Moore B.S."/>
        </authorList>
    </citation>
    <scope>NUCLEOTIDE SEQUENCE [LARGE SCALE GENOMIC DNA]</scope>
    <source>
        <strain evidence="3 4">12B1</strain>
    </source>
</reference>
<dbReference type="AlphaFoldDB" id="A0AB34IJX9"/>
<keyword evidence="4" id="KW-1185">Reference proteome</keyword>
<evidence type="ECO:0000313" key="4">
    <source>
        <dbReference type="Proteomes" id="UP001515480"/>
    </source>
</evidence>
<proteinExistence type="predicted"/>
<comment type="caution">
    <text evidence="3">The sequence shown here is derived from an EMBL/GenBank/DDBJ whole genome shotgun (WGS) entry which is preliminary data.</text>
</comment>